<evidence type="ECO:0000313" key="1">
    <source>
        <dbReference type="EMBL" id="CUS39252.1"/>
    </source>
</evidence>
<dbReference type="STRING" id="1742972.COMA1_70111"/>
<proteinExistence type="predicted"/>
<dbReference type="EMBL" id="CZQA01000013">
    <property type="protein sequence ID" value="CUS39252.1"/>
    <property type="molecule type" value="Genomic_DNA"/>
</dbReference>
<organism evidence="1 2">
    <name type="scientific">Candidatus Nitrospira nitrosa</name>
    <dbReference type="NCBI Taxonomy" id="1742972"/>
    <lineage>
        <taxon>Bacteria</taxon>
        <taxon>Pseudomonadati</taxon>
        <taxon>Nitrospirota</taxon>
        <taxon>Nitrospiria</taxon>
        <taxon>Nitrospirales</taxon>
        <taxon>Nitrospiraceae</taxon>
        <taxon>Nitrospira</taxon>
    </lineage>
</organism>
<dbReference type="RefSeq" id="WP_090751143.1">
    <property type="nucleotide sequence ID" value="NZ_CZQA01000013.1"/>
</dbReference>
<protein>
    <submittedName>
        <fullName evidence="1">Uncharacterized protein</fullName>
    </submittedName>
</protein>
<reference evidence="1 2" key="1">
    <citation type="submission" date="2015-10" db="EMBL/GenBank/DDBJ databases">
        <authorList>
            <person name="Gilbert D.G."/>
        </authorList>
    </citation>
    <scope>NUCLEOTIDE SEQUENCE [LARGE SCALE GENOMIC DNA]</scope>
    <source>
        <strain evidence="1">COMA1</strain>
    </source>
</reference>
<keyword evidence="2" id="KW-1185">Reference proteome</keyword>
<accession>A0A0S4LT99</accession>
<gene>
    <name evidence="1" type="ORF">COMA1_70111</name>
</gene>
<evidence type="ECO:0000313" key="2">
    <source>
        <dbReference type="Proteomes" id="UP000199032"/>
    </source>
</evidence>
<dbReference type="OrthoDB" id="5291101at2"/>
<name>A0A0S4LT99_9BACT</name>
<sequence>MKLSHIDANSTITVFKQLGGFPDCPILEDVAFCERVIKMTEPLLLSPLVGTETRMFIRMRIWKIFVRGLHIILHVEFRLPVRPRLFFQDVR</sequence>
<dbReference type="AlphaFoldDB" id="A0A0S4LT99"/>
<dbReference type="Proteomes" id="UP000199032">
    <property type="component" value="Unassembled WGS sequence"/>
</dbReference>